<evidence type="ECO:0000313" key="2">
    <source>
        <dbReference type="Proteomes" id="UP000807159"/>
    </source>
</evidence>
<reference evidence="1" key="1">
    <citation type="journal article" date="2021" name="J. Hered.">
        <title>Genome Assembly of Salicaceae Populus deltoides (Eastern Cottonwood) I-69 Based on Nanopore Sequencing and Hi-C Technologies.</title>
        <authorList>
            <person name="Bai S."/>
            <person name="Wu H."/>
            <person name="Zhang J."/>
            <person name="Pan Z."/>
            <person name="Zhao W."/>
            <person name="Li Z."/>
            <person name="Tong C."/>
        </authorList>
    </citation>
    <scope>NUCLEOTIDE SEQUENCE</scope>
    <source>
        <tissue evidence="1">Leaf</tissue>
    </source>
</reference>
<name>A0A8T2X7T0_POPDE</name>
<dbReference type="EMBL" id="JACEGQ020000014">
    <property type="protein sequence ID" value="KAH8489665.1"/>
    <property type="molecule type" value="Genomic_DNA"/>
</dbReference>
<evidence type="ECO:0000313" key="1">
    <source>
        <dbReference type="EMBL" id="KAH8489665.1"/>
    </source>
</evidence>
<feature type="non-terminal residue" evidence="1">
    <location>
        <position position="1"/>
    </location>
</feature>
<dbReference type="AlphaFoldDB" id="A0A8T2X7T0"/>
<protein>
    <submittedName>
        <fullName evidence="1">Uncharacterized protein</fullName>
    </submittedName>
</protein>
<keyword evidence="2" id="KW-1185">Reference proteome</keyword>
<accession>A0A8T2X7T0</accession>
<sequence length="54" mass="6166">HEMMPDSELLNLAQATKEQAQIESKQVGVRLVKKVVRLPEVHDDANAIKQEEDR</sequence>
<comment type="caution">
    <text evidence="1">The sequence shown here is derived from an EMBL/GenBank/DDBJ whole genome shotgun (WGS) entry which is preliminary data.</text>
</comment>
<dbReference type="Proteomes" id="UP000807159">
    <property type="component" value="Chromosome 14"/>
</dbReference>
<gene>
    <name evidence="1" type="ORF">H0E87_025043</name>
</gene>
<organism evidence="1 2">
    <name type="scientific">Populus deltoides</name>
    <name type="common">Eastern poplar</name>
    <name type="synonym">Eastern cottonwood</name>
    <dbReference type="NCBI Taxonomy" id="3696"/>
    <lineage>
        <taxon>Eukaryota</taxon>
        <taxon>Viridiplantae</taxon>
        <taxon>Streptophyta</taxon>
        <taxon>Embryophyta</taxon>
        <taxon>Tracheophyta</taxon>
        <taxon>Spermatophyta</taxon>
        <taxon>Magnoliopsida</taxon>
        <taxon>eudicotyledons</taxon>
        <taxon>Gunneridae</taxon>
        <taxon>Pentapetalae</taxon>
        <taxon>rosids</taxon>
        <taxon>fabids</taxon>
        <taxon>Malpighiales</taxon>
        <taxon>Salicaceae</taxon>
        <taxon>Saliceae</taxon>
        <taxon>Populus</taxon>
    </lineage>
</organism>
<proteinExistence type="predicted"/>